<feature type="transmembrane region" description="Helical" evidence="2">
    <location>
        <begin position="331"/>
        <end position="352"/>
    </location>
</feature>
<dbReference type="GO" id="GO:0140359">
    <property type="term" value="F:ABC-type transporter activity"/>
    <property type="evidence" value="ECO:0007669"/>
    <property type="project" value="InterPro"/>
</dbReference>
<organism evidence="3 4">
    <name type="scientific">Ktedonospora formicarum</name>
    <dbReference type="NCBI Taxonomy" id="2778364"/>
    <lineage>
        <taxon>Bacteria</taxon>
        <taxon>Bacillati</taxon>
        <taxon>Chloroflexota</taxon>
        <taxon>Ktedonobacteria</taxon>
        <taxon>Ktedonobacterales</taxon>
        <taxon>Ktedonobacteraceae</taxon>
        <taxon>Ktedonospora</taxon>
    </lineage>
</organism>
<proteinExistence type="predicted"/>
<evidence type="ECO:0008006" key="5">
    <source>
        <dbReference type="Google" id="ProtNLM"/>
    </source>
</evidence>
<accession>A0A8J3HX10</accession>
<evidence type="ECO:0000256" key="1">
    <source>
        <dbReference type="SAM" id="MobiDB-lite"/>
    </source>
</evidence>
<feature type="transmembrane region" description="Helical" evidence="2">
    <location>
        <begin position="143"/>
        <end position="162"/>
    </location>
</feature>
<feature type="region of interest" description="Disordered" evidence="1">
    <location>
        <begin position="1"/>
        <end position="24"/>
    </location>
</feature>
<evidence type="ECO:0000256" key="2">
    <source>
        <dbReference type="SAM" id="Phobius"/>
    </source>
</evidence>
<protein>
    <recommendedName>
        <fullName evidence="5">ABC transporter permease</fullName>
    </recommendedName>
</protein>
<comment type="caution">
    <text evidence="3">The sequence shown here is derived from an EMBL/GenBank/DDBJ whole genome shotgun (WGS) entry which is preliminary data.</text>
</comment>
<dbReference type="GO" id="GO:0005886">
    <property type="term" value="C:plasma membrane"/>
    <property type="evidence" value="ECO:0007669"/>
    <property type="project" value="UniProtKB-SubCell"/>
</dbReference>
<dbReference type="PANTHER" id="PTHR37305">
    <property type="entry name" value="INTEGRAL MEMBRANE PROTEIN-RELATED"/>
    <property type="match status" value="1"/>
</dbReference>
<feature type="transmembrane region" description="Helical" evidence="2">
    <location>
        <begin position="236"/>
        <end position="257"/>
    </location>
</feature>
<name>A0A8J3HX10_9CHLR</name>
<evidence type="ECO:0000313" key="3">
    <source>
        <dbReference type="EMBL" id="GHO43561.1"/>
    </source>
</evidence>
<dbReference type="AlphaFoldDB" id="A0A8J3HX10"/>
<evidence type="ECO:0000313" key="4">
    <source>
        <dbReference type="Proteomes" id="UP000612362"/>
    </source>
</evidence>
<dbReference type="RefSeq" id="WP_220193027.1">
    <property type="nucleotide sequence ID" value="NZ_BNJF01000001.1"/>
</dbReference>
<dbReference type="PANTHER" id="PTHR37305:SF1">
    <property type="entry name" value="MEMBRANE PROTEIN"/>
    <property type="match status" value="1"/>
</dbReference>
<keyword evidence="2" id="KW-0472">Membrane</keyword>
<sequence length="359" mass="39373">MNSSIQHEPEPHTPTPLPAPPRRDTVIMGRPDFFSVVIRMVGVELYKLRRRGMSKALVSLGMLLMVLSFIGIALPALFLAGAPARNQLPPRCTPGNTLKPPYCLDHAANAQDLANAEQQKHEQLQQYNGLLGLPGAINTTAQLVQFGGLILIIILAGTLVGGEYNMGTVRLIFTRGPTRTQFLCAKVGAILISCILGCLLLFLTGITTSIILNLLLGNTLDLGFIDITWGWHFTLYLLAQILNLFWYGILALTLAILGRNTAAGVAGALVWWVLENILRGALLFSTPLFHNLVGDVLNLLPDFFISNNLAALIQNQAAYIFSLQTTPLSNVHALLVILAYLIIFLGISWWFLERREVTN</sequence>
<feature type="transmembrane region" description="Helical" evidence="2">
    <location>
        <begin position="183"/>
        <end position="216"/>
    </location>
</feature>
<keyword evidence="4" id="KW-1185">Reference proteome</keyword>
<keyword evidence="2" id="KW-1133">Transmembrane helix</keyword>
<keyword evidence="2" id="KW-0812">Transmembrane</keyword>
<dbReference type="Proteomes" id="UP000612362">
    <property type="component" value="Unassembled WGS sequence"/>
</dbReference>
<dbReference type="EMBL" id="BNJF01000001">
    <property type="protein sequence ID" value="GHO43561.1"/>
    <property type="molecule type" value="Genomic_DNA"/>
</dbReference>
<feature type="transmembrane region" description="Helical" evidence="2">
    <location>
        <begin position="56"/>
        <end position="80"/>
    </location>
</feature>
<reference evidence="3" key="1">
    <citation type="submission" date="2020-10" db="EMBL/GenBank/DDBJ databases">
        <title>Taxonomic study of unclassified bacteria belonging to the class Ktedonobacteria.</title>
        <authorList>
            <person name="Yabe S."/>
            <person name="Wang C.M."/>
            <person name="Zheng Y."/>
            <person name="Sakai Y."/>
            <person name="Cavaletti L."/>
            <person name="Monciardini P."/>
            <person name="Donadio S."/>
        </authorList>
    </citation>
    <scope>NUCLEOTIDE SEQUENCE</scope>
    <source>
        <strain evidence="3">SOSP1-1</strain>
    </source>
</reference>
<gene>
    <name evidence="3" type="ORF">KSX_17240</name>
</gene>